<dbReference type="InterPro" id="IPR023365">
    <property type="entry name" value="Sortase_dom-sf"/>
</dbReference>
<reference evidence="4" key="1">
    <citation type="submission" date="2022-07" db="EMBL/GenBank/DDBJ databases">
        <title>Parvimonas micra travels from the subgingival sulcus of the human oral cavity to the colorectal adenocarcinoma.</title>
        <authorList>
            <person name="Conde-Perez K."/>
            <person name="Buetas E."/>
            <person name="Aja-Macaya P."/>
            <person name="Martin-De Arribas E."/>
            <person name="Iglesias-Corras I."/>
            <person name="Trigo-Tasende N."/>
            <person name="Nasser-Ali M."/>
            <person name="Estevez L.S."/>
            <person name="Rumbo-Feal S."/>
            <person name="Otero-Alen B."/>
            <person name="Noguera J.F."/>
            <person name="Concha A."/>
            <person name="Pardinas-Lopez S."/>
            <person name="Carda-Dieguez M."/>
            <person name="Gomez-Randulfe I."/>
            <person name="Martinez-Lago N."/>
            <person name="Ladra S."/>
            <person name="Aparicio L.A."/>
            <person name="Bou G."/>
            <person name="Mira A."/>
            <person name="Vallejo J.A."/>
            <person name="Poza M."/>
        </authorList>
    </citation>
    <scope>NUCLEOTIDE SEQUENCE</scope>
    <source>
        <strain evidence="4">PM79KC-AC-4</strain>
    </source>
</reference>
<dbReference type="AlphaFoldDB" id="A0A9X3K8H5"/>
<dbReference type="Proteomes" id="UP001141458">
    <property type="component" value="Unassembled WGS sequence"/>
</dbReference>
<sequence>MKKNNKILIKFINYLTTFLVFLGILIISYPMVSRMYYYNVSQKNIDEFKEGVKKITSEEILQRMSLAKSYNDSLSNINVEDPYMRKKHEEGKNEYARMLEVQEKIGYIQIPSLDLSLPIYAGTSESVLQKGVGHMEGTSLPIGGESTHCILTAHTGLNTARMFTDIDKLKKGDIFLIENIKETLAYKVDAIQVIEPTDFSQLVIVPKEDYVTLLTCTPYMVNSHRLLVRGVRTEYIKKSVDEQSNKNKPFLTENNLIMIATIFFDILILIIYWLISKKSRKEKSKIDKV</sequence>
<evidence type="ECO:0000313" key="4">
    <source>
        <dbReference type="EMBL" id="MCZ7406848.1"/>
    </source>
</evidence>
<dbReference type="EMBL" id="JANDZV010000001">
    <property type="protein sequence ID" value="MCZ7406848.1"/>
    <property type="molecule type" value="Genomic_DNA"/>
</dbReference>
<evidence type="ECO:0000256" key="1">
    <source>
        <dbReference type="ARBA" id="ARBA00022801"/>
    </source>
</evidence>
<dbReference type="GO" id="GO:0016787">
    <property type="term" value="F:hydrolase activity"/>
    <property type="evidence" value="ECO:0007669"/>
    <property type="project" value="UniProtKB-KW"/>
</dbReference>
<proteinExistence type="predicted"/>
<feature type="active site" description="Acyl-thioester intermediate" evidence="2">
    <location>
        <position position="216"/>
    </location>
</feature>
<comment type="caution">
    <text evidence="4">The sequence shown here is derived from an EMBL/GenBank/DDBJ whole genome shotgun (WGS) entry which is preliminary data.</text>
</comment>
<dbReference type="RefSeq" id="WP_269720290.1">
    <property type="nucleotide sequence ID" value="NZ_CP101408.1"/>
</dbReference>
<feature type="transmembrane region" description="Helical" evidence="3">
    <location>
        <begin position="12"/>
        <end position="32"/>
    </location>
</feature>
<dbReference type="InterPro" id="IPR042002">
    <property type="entry name" value="Sortase_C"/>
</dbReference>
<gene>
    <name evidence="4" type="ORF">NND69_00490</name>
</gene>
<keyword evidence="3" id="KW-0812">Transmembrane</keyword>
<dbReference type="InterPro" id="IPR005754">
    <property type="entry name" value="Sortase"/>
</dbReference>
<keyword evidence="1" id="KW-0378">Hydrolase</keyword>
<dbReference type="NCBIfam" id="NF033745">
    <property type="entry name" value="class_C_sortase"/>
    <property type="match status" value="1"/>
</dbReference>
<accession>A0A9X3K8H5</accession>
<dbReference type="Pfam" id="PF04203">
    <property type="entry name" value="Sortase"/>
    <property type="match status" value="1"/>
</dbReference>
<evidence type="ECO:0000256" key="3">
    <source>
        <dbReference type="SAM" id="Phobius"/>
    </source>
</evidence>
<dbReference type="NCBIfam" id="TIGR01076">
    <property type="entry name" value="sortase_fam"/>
    <property type="match status" value="1"/>
</dbReference>
<dbReference type="CDD" id="cd05827">
    <property type="entry name" value="Sortase_C"/>
    <property type="match status" value="1"/>
</dbReference>
<organism evidence="4 5">
    <name type="scientific">Parvimonas micra</name>
    <dbReference type="NCBI Taxonomy" id="33033"/>
    <lineage>
        <taxon>Bacteria</taxon>
        <taxon>Bacillati</taxon>
        <taxon>Bacillota</taxon>
        <taxon>Tissierellia</taxon>
        <taxon>Tissierellales</taxon>
        <taxon>Peptoniphilaceae</taxon>
        <taxon>Parvimonas</taxon>
    </lineage>
</organism>
<evidence type="ECO:0000313" key="5">
    <source>
        <dbReference type="Proteomes" id="UP001141458"/>
    </source>
</evidence>
<evidence type="ECO:0000256" key="2">
    <source>
        <dbReference type="PIRSR" id="PIRSR605754-1"/>
    </source>
</evidence>
<name>A0A9X3K8H5_9FIRM</name>
<feature type="transmembrane region" description="Helical" evidence="3">
    <location>
        <begin position="256"/>
        <end position="275"/>
    </location>
</feature>
<dbReference type="Gene3D" id="2.40.260.10">
    <property type="entry name" value="Sortase"/>
    <property type="match status" value="1"/>
</dbReference>
<feature type="active site" description="Proton donor/acceptor" evidence="2">
    <location>
        <position position="154"/>
    </location>
</feature>
<keyword evidence="3" id="KW-1133">Transmembrane helix</keyword>
<dbReference type="SUPFAM" id="SSF63817">
    <property type="entry name" value="Sortase"/>
    <property type="match status" value="1"/>
</dbReference>
<protein>
    <submittedName>
        <fullName evidence="4">Class C sortase</fullName>
    </submittedName>
</protein>
<keyword evidence="3" id="KW-0472">Membrane</keyword>